<keyword evidence="3" id="KW-1185">Reference proteome</keyword>
<feature type="chain" id="PRO_5035924976" evidence="1">
    <location>
        <begin position="21"/>
        <end position="58"/>
    </location>
</feature>
<comment type="caution">
    <text evidence="2">The sequence shown here is derived from an EMBL/GenBank/DDBJ whole genome shotgun (WGS) entry which is preliminary data.</text>
</comment>
<proteinExistence type="predicted"/>
<dbReference type="AlphaFoldDB" id="A0A8T0J3P0"/>
<dbReference type="Proteomes" id="UP000822688">
    <property type="component" value="Chromosome 1"/>
</dbReference>
<gene>
    <name evidence="2" type="ORF">KC19_1G043800</name>
</gene>
<evidence type="ECO:0000313" key="2">
    <source>
        <dbReference type="EMBL" id="KAG0589739.1"/>
    </source>
</evidence>
<evidence type="ECO:0000256" key="1">
    <source>
        <dbReference type="SAM" id="SignalP"/>
    </source>
</evidence>
<accession>A0A8T0J3P0</accession>
<dbReference type="EMBL" id="CM026421">
    <property type="protein sequence ID" value="KAG0589739.1"/>
    <property type="molecule type" value="Genomic_DNA"/>
</dbReference>
<evidence type="ECO:0000313" key="3">
    <source>
        <dbReference type="Proteomes" id="UP000822688"/>
    </source>
</evidence>
<sequence length="58" mass="6652">MQFDIFWRLFPALLSVPVMTRLLCISMDDGHGLRSCELPMVLWLAFRPDTDSDVGPIK</sequence>
<keyword evidence="1" id="KW-0732">Signal</keyword>
<organism evidence="2 3">
    <name type="scientific">Ceratodon purpureus</name>
    <name type="common">Fire moss</name>
    <name type="synonym">Dicranum purpureum</name>
    <dbReference type="NCBI Taxonomy" id="3225"/>
    <lineage>
        <taxon>Eukaryota</taxon>
        <taxon>Viridiplantae</taxon>
        <taxon>Streptophyta</taxon>
        <taxon>Embryophyta</taxon>
        <taxon>Bryophyta</taxon>
        <taxon>Bryophytina</taxon>
        <taxon>Bryopsida</taxon>
        <taxon>Dicranidae</taxon>
        <taxon>Pseudoditrichales</taxon>
        <taxon>Ditrichaceae</taxon>
        <taxon>Ceratodon</taxon>
    </lineage>
</organism>
<feature type="signal peptide" evidence="1">
    <location>
        <begin position="1"/>
        <end position="20"/>
    </location>
</feature>
<name>A0A8T0J3P0_CERPU</name>
<protein>
    <submittedName>
        <fullName evidence="2">Uncharacterized protein</fullName>
    </submittedName>
</protein>
<reference evidence="2" key="1">
    <citation type="submission" date="2020-06" db="EMBL/GenBank/DDBJ databases">
        <title>WGS assembly of Ceratodon purpureus strain R40.</title>
        <authorList>
            <person name="Carey S.B."/>
            <person name="Jenkins J."/>
            <person name="Shu S."/>
            <person name="Lovell J.T."/>
            <person name="Sreedasyam A."/>
            <person name="Maumus F."/>
            <person name="Tiley G.P."/>
            <person name="Fernandez-Pozo N."/>
            <person name="Barry K."/>
            <person name="Chen C."/>
            <person name="Wang M."/>
            <person name="Lipzen A."/>
            <person name="Daum C."/>
            <person name="Saski C.A."/>
            <person name="Payton A.C."/>
            <person name="Mcbreen J.C."/>
            <person name="Conrad R.E."/>
            <person name="Kollar L.M."/>
            <person name="Olsson S."/>
            <person name="Huttunen S."/>
            <person name="Landis J.B."/>
            <person name="Wickett N.J."/>
            <person name="Johnson M.G."/>
            <person name="Rensing S.A."/>
            <person name="Grimwood J."/>
            <person name="Schmutz J."/>
            <person name="Mcdaniel S.F."/>
        </authorList>
    </citation>
    <scope>NUCLEOTIDE SEQUENCE</scope>
    <source>
        <strain evidence="2">R40</strain>
    </source>
</reference>